<proteinExistence type="predicted"/>
<name>A0ACB6Z3N5_THEGA</name>
<reference evidence="1" key="1">
    <citation type="submission" date="2019-10" db="EMBL/GenBank/DDBJ databases">
        <authorList>
            <consortium name="DOE Joint Genome Institute"/>
            <person name="Kuo A."/>
            <person name="Miyauchi S."/>
            <person name="Kiss E."/>
            <person name="Drula E."/>
            <person name="Kohler A."/>
            <person name="Sanchez-Garcia M."/>
            <person name="Andreopoulos B."/>
            <person name="Barry K.W."/>
            <person name="Bonito G."/>
            <person name="Buee M."/>
            <person name="Carver A."/>
            <person name="Chen C."/>
            <person name="Cichocki N."/>
            <person name="Clum A."/>
            <person name="Culley D."/>
            <person name="Crous P.W."/>
            <person name="Fauchery L."/>
            <person name="Girlanda M."/>
            <person name="Hayes R."/>
            <person name="Keri Z."/>
            <person name="Labutti K."/>
            <person name="Lipzen A."/>
            <person name="Lombard V."/>
            <person name="Magnuson J."/>
            <person name="Maillard F."/>
            <person name="Morin E."/>
            <person name="Murat C."/>
            <person name="Nolan M."/>
            <person name="Ohm R."/>
            <person name="Pangilinan J."/>
            <person name="Pereira M."/>
            <person name="Perotto S."/>
            <person name="Peter M."/>
            <person name="Riley R."/>
            <person name="Sitrit Y."/>
            <person name="Stielow B."/>
            <person name="Szollosi G."/>
            <person name="Zifcakova L."/>
            <person name="Stursova M."/>
            <person name="Spatafora J.W."/>
            <person name="Tedersoo L."/>
            <person name="Vaario L.-M."/>
            <person name="Yamada A."/>
            <person name="Yan M."/>
            <person name="Wang P."/>
            <person name="Xu J."/>
            <person name="Bruns T."/>
            <person name="Baldrian P."/>
            <person name="Vilgalys R."/>
            <person name="Henrissat B."/>
            <person name="Grigoriev I.V."/>
            <person name="Hibbett D."/>
            <person name="Nagy L.G."/>
            <person name="Martin F.M."/>
        </authorList>
    </citation>
    <scope>NUCLEOTIDE SEQUENCE</scope>
    <source>
        <strain evidence="1">P2</strain>
    </source>
</reference>
<keyword evidence="2" id="KW-1185">Reference proteome</keyword>
<evidence type="ECO:0000313" key="2">
    <source>
        <dbReference type="Proteomes" id="UP000886501"/>
    </source>
</evidence>
<evidence type="ECO:0000313" key="1">
    <source>
        <dbReference type="EMBL" id="KAF9644172.1"/>
    </source>
</evidence>
<comment type="caution">
    <text evidence="1">The sequence shown here is derived from an EMBL/GenBank/DDBJ whole genome shotgun (WGS) entry which is preliminary data.</text>
</comment>
<dbReference type="Proteomes" id="UP000886501">
    <property type="component" value="Unassembled WGS sequence"/>
</dbReference>
<dbReference type="EMBL" id="MU118155">
    <property type="protein sequence ID" value="KAF9644172.1"/>
    <property type="molecule type" value="Genomic_DNA"/>
</dbReference>
<sequence>MVWPFGPSASFQAIVSAKRAQRDNAIKAEVAALQADRSLTAEEVAIVSKSGLEIVKSIQDREFTSTQILKAFIKSAVIAHEEINCITEVLFVDALERAEELDDYFASTGELKGPLHGIPMSLKDSIDVKDYDTTNGSTGRCNKPSTRDSDIVAFIREAGGIPFVKTNVPQTLLSFECANPVWGVSLNPHSANHTPGGSSGGEAAILAMDGAALGLGSDIGGSLRIPAHYCGIYSLKPGHGRIATSNNSSIDPGFKNVSAVYGPMGRRVEDLEAVARAVIGRRGGDKFYFPAPIPYRDVQLPKKLKFGYYLMDGLVKASPACKRAVLETVEALRKGGHECIEFAVPSPARCTEIFAALTSSDGYQASRLEIGSDPVEPAMFLTLLGPRIWGWARWCSVWILNNVLGDDLLARLIASSRYKDVREFKQWEAHKDSYVREFYEKVWEAYGFDGIISATQPVPAVPHGACQFLSMLVTSTVLYNIVDSPVGIIPVTRVDPKLDALTEEWTVRGEGKGQGSSQVEARLYNPGGIYDVEAMAGLPVGVQVAGKSWEEEKVIEMMKVVDGALGERGFGPGSYRKRKEGRPS</sequence>
<organism evidence="1 2">
    <name type="scientific">Thelephora ganbajun</name>
    <name type="common">Ganba fungus</name>
    <dbReference type="NCBI Taxonomy" id="370292"/>
    <lineage>
        <taxon>Eukaryota</taxon>
        <taxon>Fungi</taxon>
        <taxon>Dikarya</taxon>
        <taxon>Basidiomycota</taxon>
        <taxon>Agaricomycotina</taxon>
        <taxon>Agaricomycetes</taxon>
        <taxon>Thelephorales</taxon>
        <taxon>Thelephoraceae</taxon>
        <taxon>Thelephora</taxon>
    </lineage>
</organism>
<reference evidence="1" key="2">
    <citation type="journal article" date="2020" name="Nat. Commun.">
        <title>Large-scale genome sequencing of mycorrhizal fungi provides insights into the early evolution of symbiotic traits.</title>
        <authorList>
            <person name="Miyauchi S."/>
            <person name="Kiss E."/>
            <person name="Kuo A."/>
            <person name="Drula E."/>
            <person name="Kohler A."/>
            <person name="Sanchez-Garcia M."/>
            <person name="Morin E."/>
            <person name="Andreopoulos B."/>
            <person name="Barry K.W."/>
            <person name="Bonito G."/>
            <person name="Buee M."/>
            <person name="Carver A."/>
            <person name="Chen C."/>
            <person name="Cichocki N."/>
            <person name="Clum A."/>
            <person name="Culley D."/>
            <person name="Crous P.W."/>
            <person name="Fauchery L."/>
            <person name="Girlanda M."/>
            <person name="Hayes R.D."/>
            <person name="Keri Z."/>
            <person name="LaButti K."/>
            <person name="Lipzen A."/>
            <person name="Lombard V."/>
            <person name="Magnuson J."/>
            <person name="Maillard F."/>
            <person name="Murat C."/>
            <person name="Nolan M."/>
            <person name="Ohm R.A."/>
            <person name="Pangilinan J."/>
            <person name="Pereira M.F."/>
            <person name="Perotto S."/>
            <person name="Peter M."/>
            <person name="Pfister S."/>
            <person name="Riley R."/>
            <person name="Sitrit Y."/>
            <person name="Stielow J.B."/>
            <person name="Szollosi G."/>
            <person name="Zifcakova L."/>
            <person name="Stursova M."/>
            <person name="Spatafora J.W."/>
            <person name="Tedersoo L."/>
            <person name="Vaario L.M."/>
            <person name="Yamada A."/>
            <person name="Yan M."/>
            <person name="Wang P."/>
            <person name="Xu J."/>
            <person name="Bruns T."/>
            <person name="Baldrian P."/>
            <person name="Vilgalys R."/>
            <person name="Dunand C."/>
            <person name="Henrissat B."/>
            <person name="Grigoriev I.V."/>
            <person name="Hibbett D."/>
            <person name="Nagy L.G."/>
            <person name="Martin F.M."/>
        </authorList>
    </citation>
    <scope>NUCLEOTIDE SEQUENCE</scope>
    <source>
        <strain evidence="1">P2</strain>
    </source>
</reference>
<accession>A0ACB6Z3N5</accession>
<protein>
    <submittedName>
        <fullName evidence="1">Amidase signature enzyme</fullName>
    </submittedName>
</protein>
<gene>
    <name evidence="1" type="ORF">BDM02DRAFT_3150747</name>
</gene>